<evidence type="ECO:0000313" key="3">
    <source>
        <dbReference type="Proteomes" id="UP000614601"/>
    </source>
</evidence>
<keyword evidence="1" id="KW-1133">Transmembrane helix</keyword>
<name>A0A811KGR6_9BILA</name>
<dbReference type="Proteomes" id="UP000614601">
    <property type="component" value="Unassembled WGS sequence"/>
</dbReference>
<feature type="transmembrane region" description="Helical" evidence="1">
    <location>
        <begin position="284"/>
        <end position="307"/>
    </location>
</feature>
<keyword evidence="1" id="KW-0812">Transmembrane</keyword>
<dbReference type="EMBL" id="CAJFDH010000003">
    <property type="protein sequence ID" value="CAD5214602.1"/>
    <property type="molecule type" value="Genomic_DNA"/>
</dbReference>
<keyword evidence="1" id="KW-0472">Membrane</keyword>
<sequence length="377" mass="42933">MKSAHTWHRSHNAASLVREAKAAMTAEKTLETAKEFLAKLERNVNMGKVDEEEDEKTRKMSKVITNLCNELEKSNKNNDENDDYLENAKEMRERDGSATELRRRLNSNTMRRSAMGSQIFSTYPSQNSLSESENEYDDTFYGLNDSDETVKVEEIYRAKAPWFIRAITHILFFLTAAGSVYGGAILLQAMEPEAKKIPLIKVILNCFDAGARIGWGAMPPISTQGRIFMTFYNIYIASLVNALIATIGSAITNIYCIHWPVLVARLQGKDPKVHDIGYVMSIKVLLYFNVIMILFGCVMTMMAAAFGDVHPDPQTHGELIVLMLYFLVGIAIWSGILVILTHYVEIYYIEKMRDLLRWIYLKYKNRGTTCEECDCKH</sequence>
<dbReference type="EMBL" id="CAJFCW020000003">
    <property type="protein sequence ID" value="CAG9102988.1"/>
    <property type="molecule type" value="Genomic_DNA"/>
</dbReference>
<protein>
    <submittedName>
        <fullName evidence="2">Uncharacterized protein</fullName>
    </submittedName>
</protein>
<evidence type="ECO:0000313" key="2">
    <source>
        <dbReference type="EMBL" id="CAD5214602.1"/>
    </source>
</evidence>
<feature type="transmembrane region" description="Helical" evidence="1">
    <location>
        <begin position="162"/>
        <end position="187"/>
    </location>
</feature>
<keyword evidence="3" id="KW-1185">Reference proteome</keyword>
<evidence type="ECO:0000256" key="1">
    <source>
        <dbReference type="SAM" id="Phobius"/>
    </source>
</evidence>
<organism evidence="2 3">
    <name type="scientific">Bursaphelenchus okinawaensis</name>
    <dbReference type="NCBI Taxonomy" id="465554"/>
    <lineage>
        <taxon>Eukaryota</taxon>
        <taxon>Metazoa</taxon>
        <taxon>Ecdysozoa</taxon>
        <taxon>Nematoda</taxon>
        <taxon>Chromadorea</taxon>
        <taxon>Rhabditida</taxon>
        <taxon>Tylenchina</taxon>
        <taxon>Tylenchomorpha</taxon>
        <taxon>Aphelenchoidea</taxon>
        <taxon>Aphelenchoididae</taxon>
        <taxon>Bursaphelenchus</taxon>
    </lineage>
</organism>
<feature type="transmembrane region" description="Helical" evidence="1">
    <location>
        <begin position="319"/>
        <end position="344"/>
    </location>
</feature>
<comment type="caution">
    <text evidence="2">The sequence shown here is derived from an EMBL/GenBank/DDBJ whole genome shotgun (WGS) entry which is preliminary data.</text>
</comment>
<dbReference type="OrthoDB" id="5889474at2759"/>
<dbReference type="Gene3D" id="1.10.287.70">
    <property type="match status" value="1"/>
</dbReference>
<dbReference type="AlphaFoldDB" id="A0A811KGR6"/>
<dbReference type="Proteomes" id="UP000783686">
    <property type="component" value="Unassembled WGS sequence"/>
</dbReference>
<proteinExistence type="predicted"/>
<accession>A0A811KGR6</accession>
<feature type="transmembrane region" description="Helical" evidence="1">
    <location>
        <begin position="230"/>
        <end position="263"/>
    </location>
</feature>
<gene>
    <name evidence="2" type="ORF">BOKJ2_LOCUS5675</name>
</gene>
<reference evidence="2" key="1">
    <citation type="submission" date="2020-09" db="EMBL/GenBank/DDBJ databases">
        <authorList>
            <person name="Kikuchi T."/>
        </authorList>
    </citation>
    <scope>NUCLEOTIDE SEQUENCE</scope>
    <source>
        <strain evidence="2">SH1</strain>
    </source>
</reference>